<protein>
    <submittedName>
        <fullName evidence="1">Uncharacterized protein</fullName>
    </submittedName>
</protein>
<evidence type="ECO:0000313" key="1">
    <source>
        <dbReference type="EMBL" id="QOK21389.1"/>
    </source>
</evidence>
<accession>A0A7L9IW91</accession>
<evidence type="ECO:0000313" key="2">
    <source>
        <dbReference type="Proteomes" id="UP000593998"/>
    </source>
</evidence>
<dbReference type="Proteomes" id="UP000593998">
    <property type="component" value="Chromosome"/>
</dbReference>
<sequence>MNGPPSPSRVDLIVASWAGMVAYTDRTDRLPGTEMVRALTAQGVPDDDIEAALALYDLEQDTVLAGLRGRVEDLDAEVETALAELHRSEVIAFGEAAVLFAHAVQPEAATLLAAVDAMSPSEWLLFERLANDSGAAS</sequence>
<reference evidence="1 2" key="1">
    <citation type="submission" date="2020-10" db="EMBL/GenBank/DDBJ databases">
        <title>Janibacter indicus TT2 genome sequence.</title>
        <authorList>
            <person name="Lee K."/>
            <person name="Ganzorig M."/>
        </authorList>
    </citation>
    <scope>NUCLEOTIDE SEQUENCE [LARGE SCALE GENOMIC DNA]</scope>
    <source>
        <strain evidence="1 2">TT2</strain>
    </source>
</reference>
<proteinExistence type="predicted"/>
<name>A0A7L9IW91_9MICO</name>
<organism evidence="1 2">
    <name type="scientific">Janibacter indicus</name>
    <dbReference type="NCBI Taxonomy" id="857417"/>
    <lineage>
        <taxon>Bacteria</taxon>
        <taxon>Bacillati</taxon>
        <taxon>Actinomycetota</taxon>
        <taxon>Actinomycetes</taxon>
        <taxon>Micrococcales</taxon>
        <taxon>Intrasporangiaceae</taxon>
        <taxon>Janibacter</taxon>
    </lineage>
</organism>
<gene>
    <name evidence="1" type="ORF">IGS73_09365</name>
</gene>
<dbReference type="RefSeq" id="WP_192910257.1">
    <property type="nucleotide sequence ID" value="NZ_CP062789.1"/>
</dbReference>
<dbReference type="AlphaFoldDB" id="A0A7L9IW91"/>
<dbReference type="EMBL" id="CP062789">
    <property type="protein sequence ID" value="QOK21389.1"/>
    <property type="molecule type" value="Genomic_DNA"/>
</dbReference>